<reference evidence="1" key="1">
    <citation type="submission" date="2021-01" db="EMBL/GenBank/DDBJ databases">
        <authorList>
            <person name="Corre E."/>
            <person name="Pelletier E."/>
            <person name="Niang G."/>
            <person name="Scheremetjew M."/>
            <person name="Finn R."/>
            <person name="Kale V."/>
            <person name="Holt S."/>
            <person name="Cochrane G."/>
            <person name="Meng A."/>
            <person name="Brown T."/>
            <person name="Cohen L."/>
        </authorList>
    </citation>
    <scope>NUCLEOTIDE SEQUENCE</scope>
    <source>
        <strain evidence="1">CCMP1594</strain>
    </source>
</reference>
<protein>
    <submittedName>
        <fullName evidence="1">Uncharacterized protein</fullName>
    </submittedName>
</protein>
<name>A0A7S4G9P7_9EUGL</name>
<accession>A0A7S4G9P7</accession>
<sequence>MAGRQKLLDARQPRMTGKLTAADEKQLRCVLNFADGDVTLEFKTWIDPEQGPAQEYVRLLDILDDLAADKVRTIFRKDHLKLAVDIKERARSVQQYPQH</sequence>
<gene>
    <name evidence="1" type="ORF">EGYM00163_LOCUS41171</name>
</gene>
<dbReference type="EMBL" id="HBJA01119681">
    <property type="protein sequence ID" value="CAE0829893.1"/>
    <property type="molecule type" value="Transcribed_RNA"/>
</dbReference>
<dbReference type="AlphaFoldDB" id="A0A7S4G9P7"/>
<evidence type="ECO:0000313" key="1">
    <source>
        <dbReference type="EMBL" id="CAE0829893.1"/>
    </source>
</evidence>
<proteinExistence type="predicted"/>
<organism evidence="1">
    <name type="scientific">Eutreptiella gymnastica</name>
    <dbReference type="NCBI Taxonomy" id="73025"/>
    <lineage>
        <taxon>Eukaryota</taxon>
        <taxon>Discoba</taxon>
        <taxon>Euglenozoa</taxon>
        <taxon>Euglenida</taxon>
        <taxon>Spirocuta</taxon>
        <taxon>Euglenophyceae</taxon>
        <taxon>Eutreptiales</taxon>
        <taxon>Eutreptiaceae</taxon>
        <taxon>Eutreptiella</taxon>
    </lineage>
</organism>